<dbReference type="PANTHER" id="PTHR33266:SF1">
    <property type="entry name" value="F-BOX DOMAIN-CONTAINING PROTEIN"/>
    <property type="match status" value="1"/>
</dbReference>
<keyword evidence="2" id="KW-1185">Reference proteome</keyword>
<evidence type="ECO:0000313" key="1">
    <source>
        <dbReference type="EMBL" id="KAA1119236.1"/>
    </source>
</evidence>
<accession>A0A5B0R167</accession>
<reference evidence="1 2" key="1">
    <citation type="submission" date="2019-05" db="EMBL/GenBank/DDBJ databases">
        <title>Emergence of the Ug99 lineage of the wheat stem rust pathogen through somatic hybridization.</title>
        <authorList>
            <person name="Li F."/>
            <person name="Upadhyaya N.M."/>
            <person name="Sperschneider J."/>
            <person name="Matny O."/>
            <person name="Nguyen-Phuc H."/>
            <person name="Mago R."/>
            <person name="Raley C."/>
            <person name="Miller M.E."/>
            <person name="Silverstein K.A.T."/>
            <person name="Henningsen E."/>
            <person name="Hirsch C.D."/>
            <person name="Visser B."/>
            <person name="Pretorius Z.A."/>
            <person name="Steffenson B.J."/>
            <person name="Schwessinger B."/>
            <person name="Dodds P.N."/>
            <person name="Figueroa M."/>
        </authorList>
    </citation>
    <scope>NUCLEOTIDE SEQUENCE [LARGE SCALE GENOMIC DNA]</scope>
    <source>
        <strain evidence="1">21-0</strain>
    </source>
</reference>
<dbReference type="EMBL" id="VSWC01000001">
    <property type="protein sequence ID" value="KAA1119236.1"/>
    <property type="molecule type" value="Genomic_DNA"/>
</dbReference>
<sequence length="124" mass="14365">MLKHYTHLLAAILNTVSKFFSRPDICKKEFKDRLTEWFGYSFQMDKTLKDEYNTDVENEMKQLQSSPSTPDESLAAAVKKVSRRLEFNEDRGLRVLLAIDEASNLINPIDTQLQIPYFCVLCQA</sequence>
<evidence type="ECO:0000313" key="2">
    <source>
        <dbReference type="Proteomes" id="UP000324748"/>
    </source>
</evidence>
<name>A0A5B0R167_PUCGR</name>
<dbReference type="AlphaFoldDB" id="A0A5B0R167"/>
<proteinExistence type="predicted"/>
<organism evidence="1 2">
    <name type="scientific">Puccinia graminis f. sp. tritici</name>
    <dbReference type="NCBI Taxonomy" id="56615"/>
    <lineage>
        <taxon>Eukaryota</taxon>
        <taxon>Fungi</taxon>
        <taxon>Dikarya</taxon>
        <taxon>Basidiomycota</taxon>
        <taxon>Pucciniomycotina</taxon>
        <taxon>Pucciniomycetes</taxon>
        <taxon>Pucciniales</taxon>
        <taxon>Pucciniaceae</taxon>
        <taxon>Puccinia</taxon>
    </lineage>
</organism>
<dbReference type="PANTHER" id="PTHR33266">
    <property type="entry name" value="CHROMOSOME 15, WHOLE GENOME SHOTGUN SEQUENCE"/>
    <property type="match status" value="1"/>
</dbReference>
<dbReference type="Proteomes" id="UP000324748">
    <property type="component" value="Unassembled WGS sequence"/>
</dbReference>
<gene>
    <name evidence="1" type="ORF">PGT21_018565</name>
</gene>
<comment type="caution">
    <text evidence="1">The sequence shown here is derived from an EMBL/GenBank/DDBJ whole genome shotgun (WGS) entry which is preliminary data.</text>
</comment>
<protein>
    <submittedName>
        <fullName evidence="1">Uncharacterized protein</fullName>
    </submittedName>
</protein>